<organism evidence="2 3">
    <name type="scientific">Nocardia fluminea</name>
    <dbReference type="NCBI Taxonomy" id="134984"/>
    <lineage>
        <taxon>Bacteria</taxon>
        <taxon>Bacillati</taxon>
        <taxon>Actinomycetota</taxon>
        <taxon>Actinomycetes</taxon>
        <taxon>Mycobacteriales</taxon>
        <taxon>Nocardiaceae</taxon>
        <taxon>Nocardia</taxon>
    </lineage>
</organism>
<dbReference type="Proteomes" id="UP000233766">
    <property type="component" value="Unassembled WGS sequence"/>
</dbReference>
<dbReference type="OrthoDB" id="4803588at2"/>
<sequence length="219" mass="23434">MGYPGYPGYPPNGPYAPRPSRWPWVLGVLVVVAALAVGVIAAAIIIAQQQSNSRSAAPNTAATIAATGPNGPTAYAPTALPPVPVDPQVQALDTLRAQADADRPIVSAGLAERWVPQLSAKRPGLVAADVDGRMVTWTHSEILAQNQRLRQQYPGARLIWSDEWRTFDLQGWWVTLAGATFADPDSANAWCDAMSIPVDECFAKLVSDSRDSAGTTKYR</sequence>
<name>A0A2N3VFN6_9NOCA</name>
<evidence type="ECO:0000313" key="2">
    <source>
        <dbReference type="EMBL" id="PKV80395.1"/>
    </source>
</evidence>
<dbReference type="RefSeq" id="WP_143876062.1">
    <property type="nucleotide sequence ID" value="NZ_PJMW01000002.1"/>
</dbReference>
<keyword evidence="1" id="KW-1133">Transmembrane helix</keyword>
<comment type="caution">
    <text evidence="2">The sequence shown here is derived from an EMBL/GenBank/DDBJ whole genome shotgun (WGS) entry which is preliminary data.</text>
</comment>
<feature type="transmembrane region" description="Helical" evidence="1">
    <location>
        <begin position="24"/>
        <end position="47"/>
    </location>
</feature>
<accession>A0A2N3VFN6</accession>
<keyword evidence="1" id="KW-0812">Transmembrane</keyword>
<dbReference type="AlphaFoldDB" id="A0A2N3VFN6"/>
<keyword evidence="1" id="KW-0472">Membrane</keyword>
<proteinExistence type="predicted"/>
<protein>
    <submittedName>
        <fullName evidence="2">Uncharacterized protein</fullName>
    </submittedName>
</protein>
<gene>
    <name evidence="2" type="ORF">ATK86_4819</name>
</gene>
<evidence type="ECO:0000313" key="3">
    <source>
        <dbReference type="Proteomes" id="UP000233766"/>
    </source>
</evidence>
<evidence type="ECO:0000256" key="1">
    <source>
        <dbReference type="SAM" id="Phobius"/>
    </source>
</evidence>
<dbReference type="EMBL" id="PJMW01000002">
    <property type="protein sequence ID" value="PKV80395.1"/>
    <property type="molecule type" value="Genomic_DNA"/>
</dbReference>
<reference evidence="2 3" key="1">
    <citation type="submission" date="2017-12" db="EMBL/GenBank/DDBJ databases">
        <title>Sequencing the genomes of 1000 Actinobacteria strains.</title>
        <authorList>
            <person name="Klenk H.-P."/>
        </authorList>
    </citation>
    <scope>NUCLEOTIDE SEQUENCE [LARGE SCALE GENOMIC DNA]</scope>
    <source>
        <strain evidence="2 3">DSM 44489</strain>
    </source>
</reference>
<keyword evidence="3" id="KW-1185">Reference proteome</keyword>